<protein>
    <submittedName>
        <fullName evidence="5">Rod shape-determining protein</fullName>
    </submittedName>
</protein>
<evidence type="ECO:0000256" key="1">
    <source>
        <dbReference type="ARBA" id="ARBA00004496"/>
    </source>
</evidence>
<dbReference type="GO" id="GO:0005737">
    <property type="term" value="C:cytoplasm"/>
    <property type="evidence" value="ECO:0007669"/>
    <property type="project" value="UniProtKB-SubCell"/>
</dbReference>
<comment type="caution">
    <text evidence="5">The sequence shown here is derived from an EMBL/GenBank/DDBJ whole genome shotgun (WGS) entry which is preliminary data.</text>
</comment>
<dbReference type="PANTHER" id="PTHR42749">
    <property type="entry name" value="CELL SHAPE-DETERMINING PROTEIN MREB"/>
    <property type="match status" value="1"/>
</dbReference>
<name>A0AAE3QQ94_9BACT</name>
<comment type="subcellular location">
    <subcellularLocation>
        <location evidence="1">Cytoplasm</location>
    </subcellularLocation>
</comment>
<sequence length="313" mass="35602">MSLFKEIVAVDPGSQFLRIFFRNKLVFNEPTQLSFDIQQNKASGMGYTLSTTPNDRTLSPINYSITDFTAFELLMKLAFKPYFKFYKVHKMFVCLPTEVSEVEKRSFRDSLEHAGAQEVFMIYQAYCAAQGMHILHEKKDFILIEWGASKLDISVFVNGFIVSVGGSIRIGTQKLISLIRDHISRKYQINLTSKEIEAFFASENSLTPTEGLRIGLTTISVSEIQLILDAYFTLVNLEIQQALATVDKKDLEKAIRNGIYYTGGASTYAYLRKQLDFGREIPYTLSNNPLLDTIQGMNELMQDPEARKLLIMT</sequence>
<dbReference type="Proteomes" id="UP001241110">
    <property type="component" value="Unassembled WGS sequence"/>
</dbReference>
<keyword evidence="3" id="KW-0547">Nucleotide-binding</keyword>
<dbReference type="InterPro" id="IPR043129">
    <property type="entry name" value="ATPase_NBD"/>
</dbReference>
<dbReference type="Pfam" id="PF06723">
    <property type="entry name" value="MreB_Mbl"/>
    <property type="match status" value="1"/>
</dbReference>
<dbReference type="SUPFAM" id="SSF53067">
    <property type="entry name" value="Actin-like ATPase domain"/>
    <property type="match status" value="2"/>
</dbReference>
<keyword evidence="2" id="KW-0963">Cytoplasm</keyword>
<dbReference type="GO" id="GO:0005524">
    <property type="term" value="F:ATP binding"/>
    <property type="evidence" value="ECO:0007669"/>
    <property type="project" value="UniProtKB-KW"/>
</dbReference>
<evidence type="ECO:0000256" key="2">
    <source>
        <dbReference type="ARBA" id="ARBA00022490"/>
    </source>
</evidence>
<dbReference type="PANTHER" id="PTHR42749:SF1">
    <property type="entry name" value="CELL SHAPE-DETERMINING PROTEIN MREB"/>
    <property type="match status" value="1"/>
</dbReference>
<organism evidence="5 6">
    <name type="scientific">Xanthocytophaga flava</name>
    <dbReference type="NCBI Taxonomy" id="3048013"/>
    <lineage>
        <taxon>Bacteria</taxon>
        <taxon>Pseudomonadati</taxon>
        <taxon>Bacteroidota</taxon>
        <taxon>Cytophagia</taxon>
        <taxon>Cytophagales</taxon>
        <taxon>Rhodocytophagaceae</taxon>
        <taxon>Xanthocytophaga</taxon>
    </lineage>
</organism>
<keyword evidence="4" id="KW-0067">ATP-binding</keyword>
<dbReference type="InterPro" id="IPR056546">
    <property type="entry name" value="MreB_MamK-like"/>
</dbReference>
<evidence type="ECO:0000256" key="3">
    <source>
        <dbReference type="ARBA" id="ARBA00022741"/>
    </source>
</evidence>
<accession>A0AAE3QQ94</accession>
<dbReference type="AlphaFoldDB" id="A0AAE3QQ94"/>
<dbReference type="EMBL" id="JASJOS010000004">
    <property type="protein sequence ID" value="MDJ1480894.1"/>
    <property type="molecule type" value="Genomic_DNA"/>
</dbReference>
<evidence type="ECO:0000313" key="5">
    <source>
        <dbReference type="EMBL" id="MDJ1480894.1"/>
    </source>
</evidence>
<reference evidence="5" key="1">
    <citation type="submission" date="2023-05" db="EMBL/GenBank/DDBJ databases">
        <authorList>
            <person name="Zhang X."/>
        </authorList>
    </citation>
    <scope>NUCLEOTIDE SEQUENCE</scope>
    <source>
        <strain evidence="5">YF14B1</strain>
    </source>
</reference>
<proteinExistence type="predicted"/>
<dbReference type="RefSeq" id="WP_313977975.1">
    <property type="nucleotide sequence ID" value="NZ_JASJOS010000004.1"/>
</dbReference>
<evidence type="ECO:0000313" key="6">
    <source>
        <dbReference type="Proteomes" id="UP001241110"/>
    </source>
</evidence>
<dbReference type="Gene3D" id="3.30.420.40">
    <property type="match status" value="2"/>
</dbReference>
<gene>
    <name evidence="5" type="ORF">QNI16_10410</name>
</gene>
<evidence type="ECO:0000256" key="4">
    <source>
        <dbReference type="ARBA" id="ARBA00022840"/>
    </source>
</evidence>